<proteinExistence type="predicted"/>
<dbReference type="Proteomes" id="UP000054995">
    <property type="component" value="Unassembled WGS sequence"/>
</dbReference>
<accession>A0A0V1DQL5</accession>
<dbReference type="OrthoDB" id="10530184at2759"/>
<organism evidence="1 2">
    <name type="scientific">Trichinella pseudospiralis</name>
    <name type="common">Parasitic roundworm</name>
    <dbReference type="NCBI Taxonomy" id="6337"/>
    <lineage>
        <taxon>Eukaryota</taxon>
        <taxon>Metazoa</taxon>
        <taxon>Ecdysozoa</taxon>
        <taxon>Nematoda</taxon>
        <taxon>Enoplea</taxon>
        <taxon>Dorylaimia</taxon>
        <taxon>Trichinellida</taxon>
        <taxon>Trichinellidae</taxon>
        <taxon>Trichinella</taxon>
    </lineage>
</organism>
<dbReference type="EMBL" id="JYDT01002053">
    <property type="protein sequence ID" value="KRY63732.1"/>
    <property type="molecule type" value="Genomic_DNA"/>
</dbReference>
<sequence>MAGHFDYSTKTCIAMATQPTRAVEIIKQHCSMNNQLKI</sequence>
<protein>
    <submittedName>
        <fullName evidence="1">Uncharacterized protein</fullName>
    </submittedName>
</protein>
<name>A0A0V1DQL5_TRIPS</name>
<comment type="caution">
    <text evidence="1">The sequence shown here is derived from an EMBL/GenBank/DDBJ whole genome shotgun (WGS) entry which is preliminary data.</text>
</comment>
<gene>
    <name evidence="1" type="ORF">T4D_12883</name>
</gene>
<feature type="non-terminal residue" evidence="1">
    <location>
        <position position="38"/>
    </location>
</feature>
<keyword evidence="2" id="KW-1185">Reference proteome</keyword>
<evidence type="ECO:0000313" key="2">
    <source>
        <dbReference type="Proteomes" id="UP000054995"/>
    </source>
</evidence>
<reference evidence="1 2" key="1">
    <citation type="submission" date="2015-01" db="EMBL/GenBank/DDBJ databases">
        <title>Evolution of Trichinella species and genotypes.</title>
        <authorList>
            <person name="Korhonen P.K."/>
            <person name="Edoardo P."/>
            <person name="Giuseppe L.R."/>
            <person name="Gasser R.B."/>
        </authorList>
    </citation>
    <scope>NUCLEOTIDE SEQUENCE [LARGE SCALE GENOMIC DNA]</scope>
    <source>
        <strain evidence="1">ISS470</strain>
    </source>
</reference>
<dbReference type="AlphaFoldDB" id="A0A0V1DQL5"/>
<evidence type="ECO:0000313" key="1">
    <source>
        <dbReference type="EMBL" id="KRY63732.1"/>
    </source>
</evidence>